<organism evidence="2 3">
    <name type="scientific">Hasllibacter halocynthiae</name>
    <dbReference type="NCBI Taxonomy" id="595589"/>
    <lineage>
        <taxon>Bacteria</taxon>
        <taxon>Pseudomonadati</taxon>
        <taxon>Pseudomonadota</taxon>
        <taxon>Alphaproteobacteria</taxon>
        <taxon>Rhodobacterales</taxon>
        <taxon>Roseobacteraceae</taxon>
        <taxon>Hasllibacter</taxon>
    </lineage>
</organism>
<dbReference type="PANTHER" id="PTHR37953:SF1">
    <property type="entry name" value="UPF0127 PROTEIN MJ1496"/>
    <property type="match status" value="1"/>
</dbReference>
<dbReference type="InterPro" id="IPR038695">
    <property type="entry name" value="Saro_0823-like_sf"/>
</dbReference>
<dbReference type="RefSeq" id="WP_106159501.1">
    <property type="nucleotide sequence ID" value="NZ_PVTT01000001.1"/>
</dbReference>
<accession>A0A2T0X7Z1</accession>
<gene>
    <name evidence="2" type="ORF">BCF33_0683</name>
</gene>
<feature type="chain" id="PRO_5015498126" description="DUF192 domain-containing protein" evidence="1">
    <location>
        <begin position="22"/>
        <end position="164"/>
    </location>
</feature>
<evidence type="ECO:0000256" key="1">
    <source>
        <dbReference type="SAM" id="SignalP"/>
    </source>
</evidence>
<evidence type="ECO:0008006" key="4">
    <source>
        <dbReference type="Google" id="ProtNLM"/>
    </source>
</evidence>
<dbReference type="Pfam" id="PF02643">
    <property type="entry name" value="DUF192"/>
    <property type="match status" value="1"/>
</dbReference>
<dbReference type="InterPro" id="IPR003795">
    <property type="entry name" value="DUF192"/>
</dbReference>
<dbReference type="Gene3D" id="2.60.120.1140">
    <property type="entry name" value="Protein of unknown function DUF192"/>
    <property type="match status" value="1"/>
</dbReference>
<sequence>MKHLVVIALAFAAGPAFPDCAADRVDLRGPFGTASFRVDVADEPDERAQGLMFVEELRPNEGMLFVFERAGPVSFWMRNTLIPLDMLFAGEDGVVRRVHENAVPLDETGIPGGDDIRYVLEIPGGVSAMLGVAEGAQMRHPAIAEPAWPCGEVEDEVEDAAPRE</sequence>
<dbReference type="OrthoDB" id="9808290at2"/>
<feature type="signal peptide" evidence="1">
    <location>
        <begin position="1"/>
        <end position="21"/>
    </location>
</feature>
<evidence type="ECO:0000313" key="3">
    <source>
        <dbReference type="Proteomes" id="UP000238801"/>
    </source>
</evidence>
<dbReference type="EMBL" id="PVTT01000001">
    <property type="protein sequence ID" value="PRY95071.1"/>
    <property type="molecule type" value="Genomic_DNA"/>
</dbReference>
<dbReference type="PANTHER" id="PTHR37953">
    <property type="entry name" value="UPF0127 PROTEIN MJ1496"/>
    <property type="match status" value="1"/>
</dbReference>
<dbReference type="AlphaFoldDB" id="A0A2T0X7Z1"/>
<evidence type="ECO:0000313" key="2">
    <source>
        <dbReference type="EMBL" id="PRY95071.1"/>
    </source>
</evidence>
<dbReference type="Proteomes" id="UP000238801">
    <property type="component" value="Unassembled WGS sequence"/>
</dbReference>
<name>A0A2T0X7Z1_9RHOB</name>
<protein>
    <recommendedName>
        <fullName evidence="4">DUF192 domain-containing protein</fullName>
    </recommendedName>
</protein>
<proteinExistence type="predicted"/>
<keyword evidence="1" id="KW-0732">Signal</keyword>
<comment type="caution">
    <text evidence="2">The sequence shown here is derived from an EMBL/GenBank/DDBJ whole genome shotgun (WGS) entry which is preliminary data.</text>
</comment>
<keyword evidence="3" id="KW-1185">Reference proteome</keyword>
<reference evidence="2 3" key="1">
    <citation type="submission" date="2018-03" db="EMBL/GenBank/DDBJ databases">
        <title>Genomic Encyclopedia of Archaeal and Bacterial Type Strains, Phase II (KMG-II): from individual species to whole genera.</title>
        <authorList>
            <person name="Goeker M."/>
        </authorList>
    </citation>
    <scope>NUCLEOTIDE SEQUENCE [LARGE SCALE GENOMIC DNA]</scope>
    <source>
        <strain evidence="2 3">DSM 29318</strain>
    </source>
</reference>